<proteinExistence type="predicted"/>
<dbReference type="EMBL" id="STGU01000002">
    <property type="protein sequence ID" value="THV38116.1"/>
    <property type="molecule type" value="Genomic_DNA"/>
</dbReference>
<name>A0A4V4HRU1_9HYPH</name>
<sequence length="109" mass="12445">MNQMQRLIAERLEPRRALAQRLVNEIVLDAARQDFEITPVGSLARGEFRLHSDVDLLVRGRLDPVRRLRAEQLVASHLRGADIDYDLIFETDLDPARVEELLHDAVHAG</sequence>
<dbReference type="Pfam" id="PF01909">
    <property type="entry name" value="NTP_transf_2"/>
    <property type="match status" value="1"/>
</dbReference>
<evidence type="ECO:0000313" key="3">
    <source>
        <dbReference type="Proteomes" id="UP000307378"/>
    </source>
</evidence>
<organism evidence="2 3">
    <name type="scientific">Rhizobium rosettiformans W3</name>
    <dbReference type="NCBI Taxonomy" id="538378"/>
    <lineage>
        <taxon>Bacteria</taxon>
        <taxon>Pseudomonadati</taxon>
        <taxon>Pseudomonadota</taxon>
        <taxon>Alphaproteobacteria</taxon>
        <taxon>Hyphomicrobiales</taxon>
        <taxon>Rhizobiaceae</taxon>
        <taxon>Rhizobium/Agrobacterium group</taxon>
        <taxon>Rhizobium</taxon>
    </lineage>
</organism>
<feature type="domain" description="Polymerase nucleotidyl transferase" evidence="1">
    <location>
        <begin position="26"/>
        <end position="102"/>
    </location>
</feature>
<dbReference type="CDD" id="cd05403">
    <property type="entry name" value="NT_KNTase_like"/>
    <property type="match status" value="1"/>
</dbReference>
<keyword evidence="2" id="KW-0808">Transferase</keyword>
<dbReference type="RefSeq" id="WP_136538602.1">
    <property type="nucleotide sequence ID" value="NZ_STGU01000002.1"/>
</dbReference>
<dbReference type="GO" id="GO:0016779">
    <property type="term" value="F:nucleotidyltransferase activity"/>
    <property type="evidence" value="ECO:0007669"/>
    <property type="project" value="InterPro"/>
</dbReference>
<reference evidence="2 3" key="1">
    <citation type="submission" date="2019-04" db="EMBL/GenBank/DDBJ databases">
        <title>genome sequence of strain W3.</title>
        <authorList>
            <person name="Gao J."/>
            <person name="Sun J."/>
        </authorList>
    </citation>
    <scope>NUCLEOTIDE SEQUENCE [LARGE SCALE GENOMIC DNA]</scope>
    <source>
        <strain evidence="2 3">W3</strain>
    </source>
</reference>
<protein>
    <submittedName>
        <fullName evidence="2">Nucleotidyltransferase domain-containing protein</fullName>
    </submittedName>
</protein>
<dbReference type="InterPro" id="IPR043519">
    <property type="entry name" value="NT_sf"/>
</dbReference>
<dbReference type="Gene3D" id="3.30.460.10">
    <property type="entry name" value="Beta Polymerase, domain 2"/>
    <property type="match status" value="1"/>
</dbReference>
<dbReference type="SUPFAM" id="SSF81301">
    <property type="entry name" value="Nucleotidyltransferase"/>
    <property type="match status" value="1"/>
</dbReference>
<evidence type="ECO:0000259" key="1">
    <source>
        <dbReference type="Pfam" id="PF01909"/>
    </source>
</evidence>
<gene>
    <name evidence="2" type="ORF">FAA86_04780</name>
</gene>
<comment type="caution">
    <text evidence="2">The sequence shown here is derived from an EMBL/GenBank/DDBJ whole genome shotgun (WGS) entry which is preliminary data.</text>
</comment>
<dbReference type="Proteomes" id="UP000307378">
    <property type="component" value="Unassembled WGS sequence"/>
</dbReference>
<dbReference type="AlphaFoldDB" id="A0A4V4HRU1"/>
<accession>A0A4V4HRU1</accession>
<dbReference type="InterPro" id="IPR002934">
    <property type="entry name" value="Polymerase_NTP_transf_dom"/>
</dbReference>
<evidence type="ECO:0000313" key="2">
    <source>
        <dbReference type="EMBL" id="THV38116.1"/>
    </source>
</evidence>